<dbReference type="PROSITE" id="PS00092">
    <property type="entry name" value="N6_MTASE"/>
    <property type="match status" value="1"/>
</dbReference>
<organism evidence="9 10">
    <name type="scientific">Aromatoleum diolicum</name>
    <dbReference type="NCBI Taxonomy" id="75796"/>
    <lineage>
        <taxon>Bacteria</taxon>
        <taxon>Pseudomonadati</taxon>
        <taxon>Pseudomonadota</taxon>
        <taxon>Betaproteobacteria</taxon>
        <taxon>Rhodocyclales</taxon>
        <taxon>Rhodocyclaceae</taxon>
        <taxon>Aromatoleum</taxon>
    </lineage>
</organism>
<feature type="domain" description="Type II methyltransferase M.TaqI-like" evidence="8">
    <location>
        <begin position="51"/>
        <end position="147"/>
    </location>
</feature>
<dbReference type="GO" id="GO:0008168">
    <property type="term" value="F:methyltransferase activity"/>
    <property type="evidence" value="ECO:0007669"/>
    <property type="project" value="UniProtKB-KW"/>
</dbReference>
<dbReference type="EC" id="2.1.1.72" evidence="1"/>
<evidence type="ECO:0000259" key="8">
    <source>
        <dbReference type="Pfam" id="PF07669"/>
    </source>
</evidence>
<comment type="caution">
    <text evidence="9">The sequence shown here is derived from an EMBL/GenBank/DDBJ whole genome shotgun (WGS) entry which is preliminary data.</text>
</comment>
<dbReference type="InterPro" id="IPR050953">
    <property type="entry name" value="N4_N6_ade-DNA_methylase"/>
</dbReference>
<dbReference type="Gene3D" id="3.40.50.150">
    <property type="entry name" value="Vaccinia Virus protein VP39"/>
    <property type="match status" value="1"/>
</dbReference>
<keyword evidence="4" id="KW-0949">S-adenosyl-L-methionine</keyword>
<accession>A0ABX1QF03</accession>
<dbReference type="InterPro" id="IPR029063">
    <property type="entry name" value="SAM-dependent_MTases_sf"/>
</dbReference>
<keyword evidence="3" id="KW-0808">Transferase</keyword>
<dbReference type="PRINTS" id="PR00507">
    <property type="entry name" value="N12N6MTFRASE"/>
</dbReference>
<dbReference type="InterPro" id="IPR011639">
    <property type="entry name" value="MethylTrfase_TaqI-like_dom"/>
</dbReference>
<keyword evidence="6" id="KW-0238">DNA-binding</keyword>
<protein>
    <recommendedName>
        <fullName evidence="1">site-specific DNA-methyltransferase (adenine-specific)</fullName>
        <ecNumber evidence="1">2.1.1.72</ecNumber>
    </recommendedName>
</protein>
<name>A0ABX1QF03_9RHOO</name>
<sequence length="387" mass="44351">MLALRKRRGRVLEPSCGDGAFARHLRGCVAIELDSRVAPNYALNLDFFAYPLSERFSTVIGNPPYVKYQDIGAETKRLLDGTLFDGRSNLALFFIEKAVRHLRPEGELIFIVPRDFIKLTAARKLNQWLFEQGTITHWIETGDTRLFEGAVPNCAIFRYQLGNFSRKTEYREWSGSWETREFVAMDGQLTFPKQQLSVPLASLFDVKVGAVSGADHVFEHPEGNREFVCSKTIDTSGTRRMLYNIKHPALTPHKGLLLQRRVKTFDETNWWMWGRAFHDAPGCPRIYVNGRTRRSAPFFTHECEAYDGSILALFPKIVGMDMKRAVELLNKSVPWADLGFVVDGRFVFSQRSLQTVMLPDVFNELRRPREVKTSQIQSTPGRRRKIA</sequence>
<evidence type="ECO:0000256" key="5">
    <source>
        <dbReference type="ARBA" id="ARBA00022747"/>
    </source>
</evidence>
<dbReference type="PANTHER" id="PTHR33841:SF6">
    <property type="entry name" value="TYPE II METHYLTRANSFERASE M.HINDII"/>
    <property type="match status" value="1"/>
</dbReference>
<dbReference type="EMBL" id="WTVQ01000047">
    <property type="protein sequence ID" value="NMG77016.1"/>
    <property type="molecule type" value="Genomic_DNA"/>
</dbReference>
<evidence type="ECO:0000256" key="2">
    <source>
        <dbReference type="ARBA" id="ARBA00022603"/>
    </source>
</evidence>
<evidence type="ECO:0000256" key="4">
    <source>
        <dbReference type="ARBA" id="ARBA00022691"/>
    </source>
</evidence>
<gene>
    <name evidence="9" type="ORF">GPA25_19880</name>
</gene>
<dbReference type="SUPFAM" id="SSF53335">
    <property type="entry name" value="S-adenosyl-L-methionine-dependent methyltransferases"/>
    <property type="match status" value="1"/>
</dbReference>
<keyword evidence="5" id="KW-0680">Restriction system</keyword>
<dbReference type="CDD" id="cd02440">
    <property type="entry name" value="AdoMet_MTases"/>
    <property type="match status" value="1"/>
</dbReference>
<comment type="catalytic activity">
    <reaction evidence="7">
        <text>a 2'-deoxyadenosine in DNA + S-adenosyl-L-methionine = an N(6)-methyl-2'-deoxyadenosine in DNA + S-adenosyl-L-homocysteine + H(+)</text>
        <dbReference type="Rhea" id="RHEA:15197"/>
        <dbReference type="Rhea" id="RHEA-COMP:12418"/>
        <dbReference type="Rhea" id="RHEA-COMP:12419"/>
        <dbReference type="ChEBI" id="CHEBI:15378"/>
        <dbReference type="ChEBI" id="CHEBI:57856"/>
        <dbReference type="ChEBI" id="CHEBI:59789"/>
        <dbReference type="ChEBI" id="CHEBI:90615"/>
        <dbReference type="ChEBI" id="CHEBI:90616"/>
        <dbReference type="EC" id="2.1.1.72"/>
    </reaction>
</comment>
<evidence type="ECO:0000256" key="7">
    <source>
        <dbReference type="ARBA" id="ARBA00047942"/>
    </source>
</evidence>
<reference evidence="9 10" key="1">
    <citation type="submission" date="2019-12" db="EMBL/GenBank/DDBJ databases">
        <title>Comparative genomics gives insights into the taxonomy of the Azoarcus-Aromatoleum group and reveals separate origins of nif in the plant-associated Azoarcus and non-plant-associated Aromatoleum sub-groups.</title>
        <authorList>
            <person name="Lafos M."/>
            <person name="Maluk M."/>
            <person name="Batista M."/>
            <person name="Junghare M."/>
            <person name="Carmona M."/>
            <person name="Faoro H."/>
            <person name="Cruz L.M."/>
            <person name="Battistoni F."/>
            <person name="De Souza E."/>
            <person name="Pedrosa F."/>
            <person name="Chen W.-M."/>
            <person name="Poole P.S."/>
            <person name="Dixon R.A."/>
            <person name="James E.K."/>
        </authorList>
    </citation>
    <scope>NUCLEOTIDE SEQUENCE [LARGE SCALE GENOMIC DNA]</scope>
    <source>
        <strain evidence="9 10">22Lin</strain>
    </source>
</reference>
<dbReference type="Proteomes" id="UP000648984">
    <property type="component" value="Unassembled WGS sequence"/>
</dbReference>
<evidence type="ECO:0000256" key="6">
    <source>
        <dbReference type="ARBA" id="ARBA00023125"/>
    </source>
</evidence>
<evidence type="ECO:0000313" key="9">
    <source>
        <dbReference type="EMBL" id="NMG77016.1"/>
    </source>
</evidence>
<keyword evidence="2 9" id="KW-0489">Methyltransferase</keyword>
<evidence type="ECO:0000256" key="1">
    <source>
        <dbReference type="ARBA" id="ARBA00011900"/>
    </source>
</evidence>
<dbReference type="PANTHER" id="PTHR33841">
    <property type="entry name" value="DNA METHYLTRANSFERASE YEEA-RELATED"/>
    <property type="match status" value="1"/>
</dbReference>
<dbReference type="InterPro" id="IPR002052">
    <property type="entry name" value="DNA_methylase_N6_adenine_CS"/>
</dbReference>
<keyword evidence="10" id="KW-1185">Reference proteome</keyword>
<proteinExistence type="predicted"/>
<evidence type="ECO:0000256" key="3">
    <source>
        <dbReference type="ARBA" id="ARBA00022679"/>
    </source>
</evidence>
<evidence type="ECO:0000313" key="10">
    <source>
        <dbReference type="Proteomes" id="UP000648984"/>
    </source>
</evidence>
<dbReference type="GO" id="GO:0032259">
    <property type="term" value="P:methylation"/>
    <property type="evidence" value="ECO:0007669"/>
    <property type="project" value="UniProtKB-KW"/>
</dbReference>
<dbReference type="Pfam" id="PF07669">
    <property type="entry name" value="Eco57I"/>
    <property type="match status" value="1"/>
</dbReference>